<dbReference type="InterPro" id="IPR002403">
    <property type="entry name" value="Cyt_P450_E_grp-IV"/>
</dbReference>
<dbReference type="SUPFAM" id="SSF48264">
    <property type="entry name" value="Cytochrome P450"/>
    <property type="match status" value="1"/>
</dbReference>
<keyword evidence="9" id="KW-1185">Reference proteome</keyword>
<keyword evidence="3 7" id="KW-0479">Metal-binding</keyword>
<accession>A0ABP7C2A5</accession>
<evidence type="ECO:0008006" key="10">
    <source>
        <dbReference type="Google" id="ProtNLM"/>
    </source>
</evidence>
<dbReference type="PRINTS" id="PR00385">
    <property type="entry name" value="P450"/>
</dbReference>
<organism evidence="8 9">
    <name type="scientific">Lentzea roselyniae</name>
    <dbReference type="NCBI Taxonomy" id="531940"/>
    <lineage>
        <taxon>Bacteria</taxon>
        <taxon>Bacillati</taxon>
        <taxon>Actinomycetota</taxon>
        <taxon>Actinomycetes</taxon>
        <taxon>Pseudonocardiales</taxon>
        <taxon>Pseudonocardiaceae</taxon>
        <taxon>Lentzea</taxon>
    </lineage>
</organism>
<dbReference type="InterPro" id="IPR036396">
    <property type="entry name" value="Cyt_P450_sf"/>
</dbReference>
<dbReference type="InterPro" id="IPR017972">
    <property type="entry name" value="Cyt_P450_CS"/>
</dbReference>
<dbReference type="InterPro" id="IPR050196">
    <property type="entry name" value="Cytochrome_P450_Monoox"/>
</dbReference>
<comment type="similarity">
    <text evidence="1 7">Belongs to the cytochrome P450 family.</text>
</comment>
<evidence type="ECO:0000256" key="2">
    <source>
        <dbReference type="ARBA" id="ARBA00022617"/>
    </source>
</evidence>
<dbReference type="PRINTS" id="PR00465">
    <property type="entry name" value="EP450IV"/>
</dbReference>
<gene>
    <name evidence="8" type="ORF">GCM10022267_75390</name>
</gene>
<evidence type="ECO:0000313" key="9">
    <source>
        <dbReference type="Proteomes" id="UP001500711"/>
    </source>
</evidence>
<keyword evidence="5 7" id="KW-0408">Iron</keyword>
<evidence type="ECO:0000313" key="8">
    <source>
        <dbReference type="EMBL" id="GAA3677458.1"/>
    </source>
</evidence>
<keyword evidence="2 7" id="KW-0349">Heme</keyword>
<protein>
    <recommendedName>
        <fullName evidence="10">Cytochrome P450</fullName>
    </recommendedName>
</protein>
<evidence type="ECO:0000256" key="5">
    <source>
        <dbReference type="ARBA" id="ARBA00023004"/>
    </source>
</evidence>
<evidence type="ECO:0000256" key="1">
    <source>
        <dbReference type="ARBA" id="ARBA00010617"/>
    </source>
</evidence>
<dbReference type="Pfam" id="PF00067">
    <property type="entry name" value="p450"/>
    <property type="match status" value="1"/>
</dbReference>
<proteinExistence type="inferred from homology"/>
<evidence type="ECO:0000256" key="4">
    <source>
        <dbReference type="ARBA" id="ARBA00023002"/>
    </source>
</evidence>
<dbReference type="PANTHER" id="PTHR24291">
    <property type="entry name" value="CYTOCHROME P450 FAMILY 4"/>
    <property type="match status" value="1"/>
</dbReference>
<dbReference type="Proteomes" id="UP001500711">
    <property type="component" value="Unassembled WGS sequence"/>
</dbReference>
<reference evidence="9" key="1">
    <citation type="journal article" date="2019" name="Int. J. Syst. Evol. Microbiol.">
        <title>The Global Catalogue of Microorganisms (GCM) 10K type strain sequencing project: providing services to taxonomists for standard genome sequencing and annotation.</title>
        <authorList>
            <consortium name="The Broad Institute Genomics Platform"/>
            <consortium name="The Broad Institute Genome Sequencing Center for Infectious Disease"/>
            <person name="Wu L."/>
            <person name="Ma J."/>
        </authorList>
    </citation>
    <scope>NUCLEOTIDE SEQUENCE [LARGE SCALE GENOMIC DNA]</scope>
    <source>
        <strain evidence="9">JCM 17494</strain>
    </source>
</reference>
<keyword evidence="4 7" id="KW-0560">Oxidoreductase</keyword>
<name>A0ABP7C2A5_9PSEU</name>
<dbReference type="EMBL" id="BAABBE010000032">
    <property type="protein sequence ID" value="GAA3677458.1"/>
    <property type="molecule type" value="Genomic_DNA"/>
</dbReference>
<dbReference type="PANTHER" id="PTHR24291:SF50">
    <property type="entry name" value="BIFUNCTIONAL ALBAFLAVENONE MONOOXYGENASE_TERPENE SYNTHASE"/>
    <property type="match status" value="1"/>
</dbReference>
<sequence>MMVRSAHSRADSWQEDETLDFLREMNEMTLSITIDTLMRTELSQDARDQVLRATPAVLQGLLTEVMYPTWMPKWVPLPGHRTFHRGSRELRDVFQHVIASYRATDGGEGDDIFSLMCRANDEETNYRMDDEQVKDEAVSFPLASTETTASALAWACYRLAKDPVLQQRVRDEAFAVLGDRDVEMADFNQLTFTDQVISEALRLYAPAWVVMRRAIVDTHLGPYHVPKGTEIIFAPTAMHRDPDLYKDPLNFNPDRWHNVRPSALKEAYLPFGAGRRKCIGDGFARFEMTTAITTFVRKLHLELAEDANVETKLFANLQPRGLKMRVRALVPA</sequence>
<comment type="caution">
    <text evidence="8">The sequence shown here is derived from an EMBL/GenBank/DDBJ whole genome shotgun (WGS) entry which is preliminary data.</text>
</comment>
<evidence type="ECO:0000256" key="7">
    <source>
        <dbReference type="RuleBase" id="RU000461"/>
    </source>
</evidence>
<keyword evidence="6 7" id="KW-0503">Monooxygenase</keyword>
<evidence type="ECO:0000256" key="6">
    <source>
        <dbReference type="ARBA" id="ARBA00023033"/>
    </source>
</evidence>
<dbReference type="Gene3D" id="1.10.630.10">
    <property type="entry name" value="Cytochrome P450"/>
    <property type="match status" value="1"/>
</dbReference>
<dbReference type="PROSITE" id="PS00086">
    <property type="entry name" value="CYTOCHROME_P450"/>
    <property type="match status" value="1"/>
</dbReference>
<evidence type="ECO:0000256" key="3">
    <source>
        <dbReference type="ARBA" id="ARBA00022723"/>
    </source>
</evidence>
<dbReference type="InterPro" id="IPR001128">
    <property type="entry name" value="Cyt_P450"/>
</dbReference>